<evidence type="ECO:0000259" key="10">
    <source>
        <dbReference type="PROSITE" id="PS51462"/>
    </source>
</evidence>
<accession>A0A1Y5RTI8</accession>
<dbReference type="InterPro" id="IPR020084">
    <property type="entry name" value="NUDIX_hydrolase_CS"/>
</dbReference>
<evidence type="ECO:0000256" key="6">
    <source>
        <dbReference type="ARBA" id="ARBA00022801"/>
    </source>
</evidence>
<dbReference type="InParanoid" id="A0A1Y5RTI8"/>
<dbReference type="Gene3D" id="3.90.79.10">
    <property type="entry name" value="Nucleoside Triphosphate Pyrophosphohydrolase"/>
    <property type="match status" value="1"/>
</dbReference>
<evidence type="ECO:0000313" key="12">
    <source>
        <dbReference type="Proteomes" id="UP000193200"/>
    </source>
</evidence>
<dbReference type="SUPFAM" id="SSF55811">
    <property type="entry name" value="Nudix"/>
    <property type="match status" value="1"/>
</dbReference>
<evidence type="ECO:0000256" key="9">
    <source>
        <dbReference type="ARBA" id="ARBA00023679"/>
    </source>
</evidence>
<evidence type="ECO:0000256" key="7">
    <source>
        <dbReference type="ARBA" id="ARBA00022842"/>
    </source>
</evidence>
<dbReference type="Gene3D" id="3.90.79.20">
    <property type="match status" value="1"/>
</dbReference>
<dbReference type="AlphaFoldDB" id="A0A1Y5RTI8"/>
<dbReference type="GO" id="GO:0006742">
    <property type="term" value="P:NADP+ catabolic process"/>
    <property type="evidence" value="ECO:0007669"/>
    <property type="project" value="TreeGrafter"/>
</dbReference>
<dbReference type="GO" id="GO:0019677">
    <property type="term" value="P:NAD+ catabolic process"/>
    <property type="evidence" value="ECO:0007669"/>
    <property type="project" value="TreeGrafter"/>
</dbReference>
<evidence type="ECO:0000256" key="8">
    <source>
        <dbReference type="ARBA" id="ARBA00023027"/>
    </source>
</evidence>
<dbReference type="EMBL" id="FWFR01000001">
    <property type="protein sequence ID" value="SLN25234.1"/>
    <property type="molecule type" value="Genomic_DNA"/>
</dbReference>
<comment type="cofactor">
    <cofactor evidence="1">
        <name>Mg(2+)</name>
        <dbReference type="ChEBI" id="CHEBI:18420"/>
    </cofactor>
</comment>
<dbReference type="Proteomes" id="UP000193200">
    <property type="component" value="Unassembled WGS sequence"/>
</dbReference>
<keyword evidence="12" id="KW-1185">Reference proteome</keyword>
<evidence type="ECO:0000256" key="5">
    <source>
        <dbReference type="ARBA" id="ARBA00022723"/>
    </source>
</evidence>
<dbReference type="Pfam" id="PF00293">
    <property type="entry name" value="NUDIX"/>
    <property type="match status" value="1"/>
</dbReference>
<comment type="cofactor">
    <cofactor evidence="2">
        <name>Zn(2+)</name>
        <dbReference type="ChEBI" id="CHEBI:29105"/>
    </cofactor>
</comment>
<dbReference type="InterPro" id="IPR015797">
    <property type="entry name" value="NUDIX_hydrolase-like_dom_sf"/>
</dbReference>
<sequence length="273" mass="30198">MHELRGLIELDGGPTLGWRGAIDVRPWLDQGATTIFLGMADFAGHFAVDVSAADDPKGPPFADWGKFIDVRSIAPDLKPGEAAALAQARSMIDWHDRHGFCARCGNPTQVADAGYSRHCRNDTCKASHFPRTDPVVIMMVTRGDRCLLGRSRHFPKGSYSCLAGFMEPGETIEQAVSREIMEEAGIATRHVRYHASQPWPFPSSLMIGCFAEATSEAIDLADDELEDARWFDRDQVRAMMERSLDMEAPLRIPPPLSLAHQLAKAWIEGREPA</sequence>
<evidence type="ECO:0000256" key="2">
    <source>
        <dbReference type="ARBA" id="ARBA00001947"/>
    </source>
</evidence>
<keyword evidence="6 11" id="KW-0378">Hydrolase</keyword>
<dbReference type="Pfam" id="PF09297">
    <property type="entry name" value="Zn_ribbon_NUD"/>
    <property type="match status" value="1"/>
</dbReference>
<keyword evidence="8" id="KW-0520">NAD</keyword>
<dbReference type="InterPro" id="IPR049734">
    <property type="entry name" value="NudC-like_C"/>
</dbReference>
<evidence type="ECO:0000313" key="11">
    <source>
        <dbReference type="EMBL" id="SLN25234.1"/>
    </source>
</evidence>
<protein>
    <recommendedName>
        <fullName evidence="4">NAD(+) diphosphatase</fullName>
        <ecNumber evidence="4">3.6.1.22</ecNumber>
    </recommendedName>
</protein>
<dbReference type="PROSITE" id="PS51462">
    <property type="entry name" value="NUDIX"/>
    <property type="match status" value="1"/>
</dbReference>
<dbReference type="PANTHER" id="PTHR42904">
    <property type="entry name" value="NUDIX HYDROLASE, NUDC SUBFAMILY"/>
    <property type="match status" value="1"/>
</dbReference>
<dbReference type="GO" id="GO:0005829">
    <property type="term" value="C:cytosol"/>
    <property type="evidence" value="ECO:0007669"/>
    <property type="project" value="TreeGrafter"/>
</dbReference>
<dbReference type="EC" id="3.6.1.22" evidence="4"/>
<keyword evidence="5" id="KW-0479">Metal-binding</keyword>
<organism evidence="11 12">
    <name type="scientific">Oceanibacterium hippocampi</name>
    <dbReference type="NCBI Taxonomy" id="745714"/>
    <lineage>
        <taxon>Bacteria</taxon>
        <taxon>Pseudomonadati</taxon>
        <taxon>Pseudomonadota</taxon>
        <taxon>Alphaproteobacteria</taxon>
        <taxon>Sneathiellales</taxon>
        <taxon>Sneathiellaceae</taxon>
        <taxon>Oceanibacterium</taxon>
    </lineage>
</organism>
<dbReference type="FunCoup" id="A0A1Y5RTI8">
    <property type="interactions" value="302"/>
</dbReference>
<dbReference type="InterPro" id="IPR015375">
    <property type="entry name" value="NADH_PPase-like_N"/>
</dbReference>
<evidence type="ECO:0000256" key="3">
    <source>
        <dbReference type="ARBA" id="ARBA00009595"/>
    </source>
</evidence>
<comment type="similarity">
    <text evidence="3">Belongs to the Nudix hydrolase family. NudC subfamily.</text>
</comment>
<dbReference type="GO" id="GO:0110153">
    <property type="term" value="F:RNA NAD-cap (NMN-forming) hydrolase activity"/>
    <property type="evidence" value="ECO:0007669"/>
    <property type="project" value="RHEA"/>
</dbReference>
<keyword evidence="7" id="KW-0460">Magnesium</keyword>
<reference evidence="11 12" key="1">
    <citation type="submission" date="2017-03" db="EMBL/GenBank/DDBJ databases">
        <authorList>
            <person name="Afonso C.L."/>
            <person name="Miller P.J."/>
            <person name="Scott M.A."/>
            <person name="Spackman E."/>
            <person name="Goraichik I."/>
            <person name="Dimitrov K.M."/>
            <person name="Suarez D.L."/>
            <person name="Swayne D.E."/>
        </authorList>
    </citation>
    <scope>NUCLEOTIDE SEQUENCE [LARGE SCALE GENOMIC DNA]</scope>
    <source>
        <strain evidence="11 12">CECT 7691</strain>
    </source>
</reference>
<evidence type="ECO:0000256" key="1">
    <source>
        <dbReference type="ARBA" id="ARBA00001946"/>
    </source>
</evidence>
<dbReference type="PROSITE" id="PS00893">
    <property type="entry name" value="NUDIX_BOX"/>
    <property type="match status" value="1"/>
</dbReference>
<dbReference type="Pfam" id="PF09296">
    <property type="entry name" value="NUDIX-like"/>
    <property type="match status" value="1"/>
</dbReference>
<proteinExistence type="inferred from homology"/>
<dbReference type="InterPro" id="IPR000086">
    <property type="entry name" value="NUDIX_hydrolase_dom"/>
</dbReference>
<feature type="domain" description="Nudix hydrolase" evidence="10">
    <location>
        <begin position="130"/>
        <end position="258"/>
    </location>
</feature>
<dbReference type="GO" id="GO:0046872">
    <property type="term" value="F:metal ion binding"/>
    <property type="evidence" value="ECO:0007669"/>
    <property type="project" value="UniProtKB-KW"/>
</dbReference>
<dbReference type="PANTHER" id="PTHR42904:SF6">
    <property type="entry name" value="NAD-CAPPED RNA HYDROLASE NUDT12"/>
    <property type="match status" value="1"/>
</dbReference>
<comment type="catalytic activity">
    <reaction evidence="9">
        <text>a 5'-end NAD(+)-phospho-ribonucleoside in mRNA + H2O = a 5'-end phospho-adenosine-phospho-ribonucleoside in mRNA + beta-nicotinamide D-ribonucleotide + 2 H(+)</text>
        <dbReference type="Rhea" id="RHEA:60876"/>
        <dbReference type="Rhea" id="RHEA-COMP:15698"/>
        <dbReference type="Rhea" id="RHEA-COMP:15719"/>
        <dbReference type="ChEBI" id="CHEBI:14649"/>
        <dbReference type="ChEBI" id="CHEBI:15377"/>
        <dbReference type="ChEBI" id="CHEBI:15378"/>
        <dbReference type="ChEBI" id="CHEBI:144029"/>
        <dbReference type="ChEBI" id="CHEBI:144051"/>
    </reaction>
    <physiologicalReaction direction="left-to-right" evidence="9">
        <dbReference type="Rhea" id="RHEA:60877"/>
    </physiologicalReaction>
</comment>
<dbReference type="NCBIfam" id="NF001299">
    <property type="entry name" value="PRK00241.1"/>
    <property type="match status" value="1"/>
</dbReference>
<dbReference type="InterPro" id="IPR015376">
    <property type="entry name" value="Znr_NADH_PPase"/>
</dbReference>
<dbReference type="CDD" id="cd03429">
    <property type="entry name" value="NUDIX_NADH_pyrophosphatase_Nudt13"/>
    <property type="match status" value="1"/>
</dbReference>
<evidence type="ECO:0000256" key="4">
    <source>
        <dbReference type="ARBA" id="ARBA00012381"/>
    </source>
</evidence>
<dbReference type="GO" id="GO:0035529">
    <property type="term" value="F:NADH pyrophosphatase activity"/>
    <property type="evidence" value="ECO:0007669"/>
    <property type="project" value="TreeGrafter"/>
</dbReference>
<gene>
    <name evidence="11" type="primary">nudC</name>
    <name evidence="11" type="ORF">OCH7691_00712</name>
</gene>
<dbReference type="InterPro" id="IPR050241">
    <property type="entry name" value="NAD-cap_RNA_hydrolase_NudC"/>
</dbReference>
<name>A0A1Y5RTI8_9PROT</name>